<dbReference type="PANTHER" id="PTHR30009">
    <property type="entry name" value="CYTOCHROME C-TYPE SYNTHESIS PROTEIN AND PTS TRANSMEMBRANE COMPONENT"/>
    <property type="match status" value="1"/>
</dbReference>
<dbReference type="Gene3D" id="3.30.1360.60">
    <property type="entry name" value="Glucose permease domain IIB"/>
    <property type="match status" value="1"/>
</dbReference>
<evidence type="ECO:0000256" key="7">
    <source>
        <dbReference type="ARBA" id="ARBA00022692"/>
    </source>
</evidence>
<dbReference type="InterPro" id="IPR010975">
    <property type="entry name" value="PTS_IIBC_a_glc"/>
</dbReference>
<evidence type="ECO:0000256" key="3">
    <source>
        <dbReference type="ARBA" id="ARBA00022475"/>
    </source>
</evidence>
<evidence type="ECO:0000256" key="6">
    <source>
        <dbReference type="ARBA" id="ARBA00022683"/>
    </source>
</evidence>
<feature type="transmembrane region" description="Helical" evidence="12">
    <location>
        <begin position="173"/>
        <end position="193"/>
    </location>
</feature>
<evidence type="ECO:0000256" key="1">
    <source>
        <dbReference type="ARBA" id="ARBA00004651"/>
    </source>
</evidence>
<dbReference type="NCBIfam" id="TIGR02005">
    <property type="entry name" value="PTS-IIBC-alpha"/>
    <property type="match status" value="1"/>
</dbReference>
<dbReference type="InterPro" id="IPR013013">
    <property type="entry name" value="PTS_EIIC_1"/>
</dbReference>
<feature type="transmembrane region" description="Helical" evidence="12">
    <location>
        <begin position="274"/>
        <end position="293"/>
    </location>
</feature>
<dbReference type="SUPFAM" id="SSF55604">
    <property type="entry name" value="Glucose permease domain IIB"/>
    <property type="match status" value="1"/>
</dbReference>
<organism evidence="15 16">
    <name type="scientific">Garciella nitratireducens DSM 15102</name>
    <dbReference type="NCBI Taxonomy" id="1121911"/>
    <lineage>
        <taxon>Bacteria</taxon>
        <taxon>Bacillati</taxon>
        <taxon>Bacillota</taxon>
        <taxon>Clostridia</taxon>
        <taxon>Eubacteriales</taxon>
        <taxon>Eubacteriaceae</taxon>
        <taxon>Garciella</taxon>
    </lineage>
</organism>
<dbReference type="InterPro" id="IPR018113">
    <property type="entry name" value="PTrfase_EIIB_Cys"/>
</dbReference>
<feature type="transmembrane region" description="Helical" evidence="12">
    <location>
        <begin position="305"/>
        <end position="322"/>
    </location>
</feature>
<gene>
    <name evidence="15" type="ORF">SAMN02745973_00514</name>
</gene>
<keyword evidence="16" id="KW-1185">Reference proteome</keyword>
<keyword evidence="2" id="KW-0813">Transport</keyword>
<dbReference type="PANTHER" id="PTHR30009:SF12">
    <property type="entry name" value="PHOSPHOTRANSFERASE IIC COMPONENT GLVC"/>
    <property type="match status" value="1"/>
</dbReference>
<evidence type="ECO:0000256" key="8">
    <source>
        <dbReference type="ARBA" id="ARBA00022777"/>
    </source>
</evidence>
<sequence>MMQKIQRFGAAMFVPVLLFPFAGILVGLTIVFKNPDIMGSLANPNGMWYKFWTVIEEGGWTVFRQIPLLFVIGLPIALAKKAQARACMEAVVSYLTFNYFISAILTIWGDSFGVDFSQEVGGVSGLTMIAGIKTLDTSMIGSILIAGIVVYLHNRYFDKKLPDFLGIFQGSSFVVIISFLVMLPMAFITSFIWPMIQHAIASMQGFLASSGVLGVWLYTFLERILIPTGLHHFIYGPFIYGPAVVESGIAVYWIEHLSEFATSAKSLKELFPAGGFALHGMSKIFGIPGIALAMYKTAKPEKKKMISGLLISATLTSVIAGITEPIEFTFLFIAPLLFVVHALLAATMSAAMYAFGVSGNMGGGLLEILSSNLIPLFPYHSHTYIIQLMIGLIFMGIYFFVFRYLILKLDIATPGREVEENEEVKLYSKAEYKAMKEKNKSGNAYIDQANAYLEALGGAENIVDVTNCATRLRVTVKDPSKIASDSVFKAAKAHGVVRNGKAIQIIVGLSVPQVREQFESILHQKNEKIEQ</sequence>
<dbReference type="InterPro" id="IPR003352">
    <property type="entry name" value="PTS_EIIC"/>
</dbReference>
<dbReference type="GO" id="GO:0005886">
    <property type="term" value="C:plasma membrane"/>
    <property type="evidence" value="ECO:0007669"/>
    <property type="project" value="UniProtKB-SubCell"/>
</dbReference>
<feature type="transmembrane region" description="Helical" evidence="12">
    <location>
        <begin position="62"/>
        <end position="79"/>
    </location>
</feature>
<evidence type="ECO:0000313" key="15">
    <source>
        <dbReference type="EMBL" id="SJZ41578.1"/>
    </source>
</evidence>
<accession>A0A1T4KGM7</accession>
<name>A0A1T4KGM7_9FIRM</name>
<dbReference type="RefSeq" id="WP_087677962.1">
    <property type="nucleotide sequence ID" value="NZ_FUWV01000002.1"/>
</dbReference>
<dbReference type="InterPro" id="IPR001996">
    <property type="entry name" value="PTS_IIB_1"/>
</dbReference>
<reference evidence="15 16" key="1">
    <citation type="submission" date="2017-02" db="EMBL/GenBank/DDBJ databases">
        <authorList>
            <person name="Peterson S.W."/>
        </authorList>
    </citation>
    <scope>NUCLEOTIDE SEQUENCE [LARGE SCALE GENOMIC DNA]</scope>
    <source>
        <strain evidence="15 16">DSM 15102</strain>
    </source>
</reference>
<feature type="transmembrane region" description="Helical" evidence="12">
    <location>
        <begin position="384"/>
        <end position="406"/>
    </location>
</feature>
<dbReference type="Pfam" id="PF00367">
    <property type="entry name" value="PTS_EIIB"/>
    <property type="match status" value="1"/>
</dbReference>
<dbReference type="Pfam" id="PF02378">
    <property type="entry name" value="PTS_EIIC"/>
    <property type="match status" value="1"/>
</dbReference>
<comment type="subcellular location">
    <subcellularLocation>
        <location evidence="1">Cell membrane</location>
        <topology evidence="1">Multi-pass membrane protein</topology>
    </subcellularLocation>
</comment>
<dbReference type="OrthoDB" id="9764327at2"/>
<keyword evidence="10 12" id="KW-0472">Membrane</keyword>
<feature type="domain" description="PTS EIIB type-1" evidence="13">
    <location>
        <begin position="446"/>
        <end position="528"/>
    </location>
</feature>
<dbReference type="Proteomes" id="UP000196365">
    <property type="component" value="Unassembled WGS sequence"/>
</dbReference>
<keyword evidence="4" id="KW-0762">Sugar transport</keyword>
<dbReference type="GO" id="GO:0008982">
    <property type="term" value="F:protein-N(PI)-phosphohistidine-sugar phosphotransferase activity"/>
    <property type="evidence" value="ECO:0007669"/>
    <property type="project" value="InterPro"/>
</dbReference>
<evidence type="ECO:0000256" key="10">
    <source>
        <dbReference type="ARBA" id="ARBA00023136"/>
    </source>
</evidence>
<dbReference type="GO" id="GO:0016301">
    <property type="term" value="F:kinase activity"/>
    <property type="evidence" value="ECO:0007669"/>
    <property type="project" value="UniProtKB-KW"/>
</dbReference>
<dbReference type="PROSITE" id="PS51103">
    <property type="entry name" value="PTS_EIIC_TYPE_1"/>
    <property type="match status" value="1"/>
</dbReference>
<dbReference type="PROSITE" id="PS01035">
    <property type="entry name" value="PTS_EIIB_TYPE_1_CYS"/>
    <property type="match status" value="1"/>
</dbReference>
<feature type="transmembrane region" description="Helical" evidence="12">
    <location>
        <begin position="328"/>
        <end position="346"/>
    </location>
</feature>
<evidence type="ECO:0000256" key="12">
    <source>
        <dbReference type="SAM" id="Phobius"/>
    </source>
</evidence>
<evidence type="ECO:0000256" key="5">
    <source>
        <dbReference type="ARBA" id="ARBA00022679"/>
    </source>
</evidence>
<feature type="transmembrane region" description="Helical" evidence="12">
    <location>
        <begin position="12"/>
        <end position="32"/>
    </location>
</feature>
<keyword evidence="3" id="KW-1003">Cell membrane</keyword>
<feature type="transmembrane region" description="Helical" evidence="12">
    <location>
        <begin position="129"/>
        <end position="152"/>
    </location>
</feature>
<feature type="transmembrane region" description="Helical" evidence="12">
    <location>
        <begin position="91"/>
        <end position="109"/>
    </location>
</feature>
<evidence type="ECO:0000256" key="11">
    <source>
        <dbReference type="PROSITE-ProRule" id="PRU00421"/>
    </source>
</evidence>
<evidence type="ECO:0000256" key="2">
    <source>
        <dbReference type="ARBA" id="ARBA00022448"/>
    </source>
</evidence>
<feature type="active site" description="Phosphocysteine intermediate; for EIIB activity" evidence="11">
    <location>
        <position position="468"/>
    </location>
</feature>
<feature type="transmembrane region" description="Helical" evidence="12">
    <location>
        <begin position="353"/>
        <end position="378"/>
    </location>
</feature>
<feature type="domain" description="PTS EIIC type-1" evidence="14">
    <location>
        <begin position="1"/>
        <end position="418"/>
    </location>
</feature>
<keyword evidence="6" id="KW-0598">Phosphotransferase system</keyword>
<keyword evidence="7 12" id="KW-0812">Transmembrane</keyword>
<evidence type="ECO:0000259" key="14">
    <source>
        <dbReference type="PROSITE" id="PS51103"/>
    </source>
</evidence>
<evidence type="ECO:0000256" key="4">
    <source>
        <dbReference type="ARBA" id="ARBA00022597"/>
    </source>
</evidence>
<dbReference type="InterPro" id="IPR036878">
    <property type="entry name" value="Glu_permease_IIB"/>
</dbReference>
<evidence type="ECO:0000256" key="9">
    <source>
        <dbReference type="ARBA" id="ARBA00022989"/>
    </source>
</evidence>
<keyword evidence="5" id="KW-0808">Transferase</keyword>
<proteinExistence type="predicted"/>
<dbReference type="InterPro" id="IPR050429">
    <property type="entry name" value="PTS_Glucose_EIICBA"/>
</dbReference>
<evidence type="ECO:0000313" key="16">
    <source>
        <dbReference type="Proteomes" id="UP000196365"/>
    </source>
</evidence>
<protein>
    <submittedName>
        <fullName evidence="15">PTS system maltose-specific IIB component, Glc family /PTS system maltose-specific IIC component, Glc family</fullName>
    </submittedName>
</protein>
<dbReference type="GO" id="GO:0090563">
    <property type="term" value="F:protein-phosphocysteine-sugar phosphotransferase activity"/>
    <property type="evidence" value="ECO:0007669"/>
    <property type="project" value="TreeGrafter"/>
</dbReference>
<dbReference type="CDD" id="cd00212">
    <property type="entry name" value="PTS_IIB_glc"/>
    <property type="match status" value="1"/>
</dbReference>
<keyword evidence="8" id="KW-0418">Kinase</keyword>
<feature type="transmembrane region" description="Helical" evidence="12">
    <location>
        <begin position="233"/>
        <end position="254"/>
    </location>
</feature>
<feature type="transmembrane region" description="Helical" evidence="12">
    <location>
        <begin position="199"/>
        <end position="221"/>
    </location>
</feature>
<dbReference type="NCBIfam" id="TIGR00826">
    <property type="entry name" value="EIIB_glc"/>
    <property type="match status" value="1"/>
</dbReference>
<dbReference type="AlphaFoldDB" id="A0A1T4KGM7"/>
<evidence type="ECO:0000259" key="13">
    <source>
        <dbReference type="PROSITE" id="PS51098"/>
    </source>
</evidence>
<dbReference type="PROSITE" id="PS51098">
    <property type="entry name" value="PTS_EIIB_TYPE_1"/>
    <property type="match status" value="1"/>
</dbReference>
<dbReference type="EMBL" id="FUWV01000002">
    <property type="protein sequence ID" value="SJZ41578.1"/>
    <property type="molecule type" value="Genomic_DNA"/>
</dbReference>
<keyword evidence="9 12" id="KW-1133">Transmembrane helix</keyword>
<dbReference type="GO" id="GO:0009401">
    <property type="term" value="P:phosphoenolpyruvate-dependent sugar phosphotransferase system"/>
    <property type="evidence" value="ECO:0007669"/>
    <property type="project" value="UniProtKB-KW"/>
</dbReference>